<evidence type="ECO:0000313" key="3">
    <source>
        <dbReference type="Proteomes" id="UP001054854"/>
    </source>
</evidence>
<organism evidence="2 3">
    <name type="scientific">Streptomyces hygroscopicus</name>
    <dbReference type="NCBI Taxonomy" id="1912"/>
    <lineage>
        <taxon>Bacteria</taxon>
        <taxon>Bacillati</taxon>
        <taxon>Actinomycetota</taxon>
        <taxon>Actinomycetes</taxon>
        <taxon>Kitasatosporales</taxon>
        <taxon>Streptomycetaceae</taxon>
        <taxon>Streptomyces</taxon>
        <taxon>Streptomyces violaceusniger group</taxon>
    </lineage>
</organism>
<name>A0ABQ3UBR9_STRHY</name>
<comment type="caution">
    <text evidence="2">The sequence shown here is derived from an EMBL/GenBank/DDBJ whole genome shotgun (WGS) entry which is preliminary data.</text>
</comment>
<sequence length="98" mass="10326">MPDAAGTAGRAGPGSRADRARRRGRAAGAVAPRTADRPGFRHGIPKTTTPAQPHNPAPHSRPRRPATHTEDAVAGGGVVPLTEPLTERWDPWDDGMPE</sequence>
<keyword evidence="3" id="KW-1185">Reference proteome</keyword>
<evidence type="ECO:0000256" key="1">
    <source>
        <dbReference type="SAM" id="MobiDB-lite"/>
    </source>
</evidence>
<dbReference type="EMBL" id="BNEK01000005">
    <property type="protein sequence ID" value="GHJ33045.1"/>
    <property type="molecule type" value="Genomic_DNA"/>
</dbReference>
<reference evidence="2" key="1">
    <citation type="submission" date="2024-05" db="EMBL/GenBank/DDBJ databases">
        <title>Whole genome shotgun sequence of Streptomyces hygroscopicus NBRC 113678.</title>
        <authorList>
            <person name="Komaki H."/>
            <person name="Tamura T."/>
        </authorList>
    </citation>
    <scope>NUCLEOTIDE SEQUENCE</scope>
    <source>
        <strain evidence="2">N11-34</strain>
    </source>
</reference>
<proteinExistence type="predicted"/>
<feature type="region of interest" description="Disordered" evidence="1">
    <location>
        <begin position="1"/>
        <end position="98"/>
    </location>
</feature>
<dbReference type="Proteomes" id="UP001054854">
    <property type="component" value="Unassembled WGS sequence"/>
</dbReference>
<evidence type="ECO:0000313" key="2">
    <source>
        <dbReference type="EMBL" id="GHJ33045.1"/>
    </source>
</evidence>
<protein>
    <submittedName>
        <fullName evidence="2">Uncharacterized protein</fullName>
    </submittedName>
</protein>
<accession>A0ABQ3UBR9</accession>
<gene>
    <name evidence="2" type="ORF">TPA0910_74780</name>
</gene>